<feature type="domain" description="DUF4180" evidence="1">
    <location>
        <begin position="10"/>
        <end position="117"/>
    </location>
</feature>
<proteinExistence type="predicted"/>
<protein>
    <recommendedName>
        <fullName evidence="1">DUF4180 domain-containing protein</fullName>
    </recommendedName>
</protein>
<keyword evidence="3" id="KW-1185">Reference proteome</keyword>
<evidence type="ECO:0000313" key="2">
    <source>
        <dbReference type="EMBL" id="EMS69862.1"/>
    </source>
</evidence>
<sequence length="120" mass="13742">MDYKIIEKGTKKYIEVMSADNPLNNEQDALDLISLSWENEIRQQMLHGEVLSEEFFNLKTGVAGKMLQKFINYGIRVAAIIPAKVANTGRFREMVLETNKGNAFRVFATREDAENWLINS</sequence>
<comment type="caution">
    <text evidence="2">The sequence shown here is derived from an EMBL/GenBank/DDBJ whole genome shotgun (WGS) entry which is preliminary data.</text>
</comment>
<dbReference type="STRING" id="1195236.CTER_4470"/>
<dbReference type="InterPro" id="IPR025438">
    <property type="entry name" value="DUF4180"/>
</dbReference>
<dbReference type="PATRIC" id="fig|1195236.3.peg.4654"/>
<accession>S0FG60</accession>
<reference evidence="2 3" key="1">
    <citation type="journal article" date="2013" name="Genome Announc.">
        <title>Draft Genome Sequence of the Cellulolytic, Mesophilic, Anaerobic Bacterium Clostridium termitidis Strain CT1112 (DSM 5398).</title>
        <authorList>
            <person name="Lal S."/>
            <person name="Ramachandran U."/>
            <person name="Zhang X."/>
            <person name="Munir R."/>
            <person name="Sparling R."/>
            <person name="Levin D.B."/>
        </authorList>
    </citation>
    <scope>NUCLEOTIDE SEQUENCE [LARGE SCALE GENOMIC DNA]</scope>
    <source>
        <strain evidence="2 3">CT1112</strain>
    </source>
</reference>
<dbReference type="EMBL" id="AORV01000063">
    <property type="protein sequence ID" value="EMS69862.1"/>
    <property type="molecule type" value="Genomic_DNA"/>
</dbReference>
<dbReference type="eggNOG" id="COG1695">
    <property type="taxonomic scope" value="Bacteria"/>
</dbReference>
<evidence type="ECO:0000259" key="1">
    <source>
        <dbReference type="Pfam" id="PF13788"/>
    </source>
</evidence>
<gene>
    <name evidence="2" type="ORF">CTER_4470</name>
</gene>
<organism evidence="2 3">
    <name type="scientific">Ruminiclostridium cellobioparum subsp. termitidis CT1112</name>
    <dbReference type="NCBI Taxonomy" id="1195236"/>
    <lineage>
        <taxon>Bacteria</taxon>
        <taxon>Bacillati</taxon>
        <taxon>Bacillota</taxon>
        <taxon>Clostridia</taxon>
        <taxon>Eubacteriales</taxon>
        <taxon>Oscillospiraceae</taxon>
        <taxon>Ruminiclostridium</taxon>
    </lineage>
</organism>
<name>S0FG60_RUMCE</name>
<evidence type="ECO:0000313" key="3">
    <source>
        <dbReference type="Proteomes" id="UP000014155"/>
    </source>
</evidence>
<dbReference type="Pfam" id="PF13788">
    <property type="entry name" value="DUF4180"/>
    <property type="match status" value="1"/>
</dbReference>
<dbReference type="RefSeq" id="WP_004629546.1">
    <property type="nucleotide sequence ID" value="NZ_AORV01000063.1"/>
</dbReference>
<dbReference type="Proteomes" id="UP000014155">
    <property type="component" value="Unassembled WGS sequence"/>
</dbReference>
<dbReference type="AlphaFoldDB" id="S0FG60"/>